<dbReference type="EC" id="3.1.2.6" evidence="7"/>
<dbReference type="InterPro" id="IPR036866">
    <property type="entry name" value="RibonucZ/Hydroxyglut_hydro"/>
</dbReference>
<comment type="cofactor">
    <cofactor evidence="7">
        <name>Zn(2+)</name>
        <dbReference type="ChEBI" id="CHEBI:29105"/>
    </cofactor>
    <text evidence="7">Binds 2 Zn(2+) ions per subunit.</text>
</comment>
<feature type="binding site" evidence="7">
    <location>
        <position position="59"/>
    </location>
    <ligand>
        <name>Zn(2+)</name>
        <dbReference type="ChEBI" id="CHEBI:29105"/>
        <label>1</label>
    </ligand>
</feature>
<dbReference type="GO" id="GO:0004416">
    <property type="term" value="F:hydroxyacylglutathione hydrolase activity"/>
    <property type="evidence" value="ECO:0007669"/>
    <property type="project" value="UniProtKB-UniRule"/>
</dbReference>
<dbReference type="InterPro" id="IPR001279">
    <property type="entry name" value="Metallo-B-lactamas"/>
</dbReference>
<gene>
    <name evidence="7" type="primary">gloB</name>
    <name evidence="9" type="ORF">SAMN04487961_3156</name>
</gene>
<dbReference type="GO" id="GO:0019243">
    <property type="term" value="P:methylglyoxal catabolic process to D-lactate via S-lactoyl-glutathione"/>
    <property type="evidence" value="ECO:0007669"/>
    <property type="project" value="UniProtKB-UniRule"/>
</dbReference>
<dbReference type="SMART" id="SM00849">
    <property type="entry name" value="Lactamase_B"/>
    <property type="match status" value="1"/>
</dbReference>
<dbReference type="AlphaFoldDB" id="A0A1I4ZB33"/>
<dbReference type="PANTHER" id="PTHR43705:SF1">
    <property type="entry name" value="HYDROXYACYLGLUTATHIONE HYDROLASE GLOB"/>
    <property type="match status" value="1"/>
</dbReference>
<dbReference type="InterPro" id="IPR032282">
    <property type="entry name" value="HAGH_C"/>
</dbReference>
<dbReference type="HAMAP" id="MF_01374">
    <property type="entry name" value="Glyoxalase_2"/>
    <property type="match status" value="1"/>
</dbReference>
<protein>
    <recommendedName>
        <fullName evidence="7">Hydroxyacylglutathione hydrolase</fullName>
        <ecNumber evidence="7">3.1.2.6</ecNumber>
    </recommendedName>
    <alternativeName>
        <fullName evidence="7">Glyoxalase II</fullName>
        <shortName evidence="7">Glx II</shortName>
    </alternativeName>
</protein>
<dbReference type="EMBL" id="FOUR01000009">
    <property type="protein sequence ID" value="SFN47476.1"/>
    <property type="molecule type" value="Genomic_DNA"/>
</dbReference>
<evidence type="ECO:0000256" key="6">
    <source>
        <dbReference type="ARBA" id="ARBA00022833"/>
    </source>
</evidence>
<keyword evidence="5 7" id="KW-0378">Hydrolase</keyword>
<feature type="binding site" evidence="7">
    <location>
        <position position="116"/>
    </location>
    <ligand>
        <name>Zn(2+)</name>
        <dbReference type="ChEBI" id="CHEBI:29105"/>
        <label>1</label>
    </ligand>
</feature>
<evidence type="ECO:0000259" key="8">
    <source>
        <dbReference type="SMART" id="SM00849"/>
    </source>
</evidence>
<keyword evidence="4 7" id="KW-0479">Metal-binding</keyword>
<evidence type="ECO:0000256" key="4">
    <source>
        <dbReference type="ARBA" id="ARBA00022723"/>
    </source>
</evidence>
<dbReference type="SUPFAM" id="SSF56281">
    <property type="entry name" value="Metallo-hydrolase/oxidoreductase"/>
    <property type="match status" value="1"/>
</dbReference>
<name>A0A1I4ZB33_9GAMM</name>
<evidence type="ECO:0000256" key="7">
    <source>
        <dbReference type="HAMAP-Rule" id="MF_01374"/>
    </source>
</evidence>
<dbReference type="InterPro" id="IPR035680">
    <property type="entry name" value="Clx_II_MBL"/>
</dbReference>
<feature type="binding site" evidence="7">
    <location>
        <position position="63"/>
    </location>
    <ligand>
        <name>Zn(2+)</name>
        <dbReference type="ChEBI" id="CHEBI:29105"/>
        <label>2</label>
    </ligand>
</feature>
<comment type="similarity">
    <text evidence="3 7">Belongs to the metallo-beta-lactamase superfamily. Glyoxalase II family.</text>
</comment>
<dbReference type="PANTHER" id="PTHR43705">
    <property type="entry name" value="HYDROXYACYLGLUTATHIONE HYDROLASE"/>
    <property type="match status" value="1"/>
</dbReference>
<comment type="subunit">
    <text evidence="7">Monomer.</text>
</comment>
<comment type="pathway">
    <text evidence="2 7">Secondary metabolite metabolism; methylglyoxal degradation; (R)-lactate from methylglyoxal: step 2/2.</text>
</comment>
<evidence type="ECO:0000256" key="5">
    <source>
        <dbReference type="ARBA" id="ARBA00022801"/>
    </source>
</evidence>
<comment type="catalytic activity">
    <reaction evidence="1 7">
        <text>an S-(2-hydroxyacyl)glutathione + H2O = a 2-hydroxy carboxylate + glutathione + H(+)</text>
        <dbReference type="Rhea" id="RHEA:21864"/>
        <dbReference type="ChEBI" id="CHEBI:15377"/>
        <dbReference type="ChEBI" id="CHEBI:15378"/>
        <dbReference type="ChEBI" id="CHEBI:57925"/>
        <dbReference type="ChEBI" id="CHEBI:58896"/>
        <dbReference type="ChEBI" id="CHEBI:71261"/>
        <dbReference type="EC" id="3.1.2.6"/>
    </reaction>
</comment>
<dbReference type="InterPro" id="IPR017782">
    <property type="entry name" value="Hydroxyacylglutathione_Hdrlase"/>
</dbReference>
<dbReference type="InterPro" id="IPR050110">
    <property type="entry name" value="Glyoxalase_II_hydrolase"/>
</dbReference>
<dbReference type="UniPathway" id="UPA00619">
    <property type="reaction ID" value="UER00676"/>
</dbReference>
<dbReference type="GO" id="GO:0046872">
    <property type="term" value="F:metal ion binding"/>
    <property type="evidence" value="ECO:0007669"/>
    <property type="project" value="UniProtKB-KW"/>
</dbReference>
<dbReference type="NCBIfam" id="TIGR03413">
    <property type="entry name" value="GSH_gloB"/>
    <property type="match status" value="1"/>
</dbReference>
<evidence type="ECO:0000313" key="9">
    <source>
        <dbReference type="EMBL" id="SFN47476.1"/>
    </source>
</evidence>
<evidence type="ECO:0000256" key="3">
    <source>
        <dbReference type="ARBA" id="ARBA00006759"/>
    </source>
</evidence>
<evidence type="ECO:0000256" key="2">
    <source>
        <dbReference type="ARBA" id="ARBA00004963"/>
    </source>
</evidence>
<proteinExistence type="inferred from homology"/>
<feature type="binding site" evidence="7">
    <location>
        <position position="177"/>
    </location>
    <ligand>
        <name>Zn(2+)</name>
        <dbReference type="ChEBI" id="CHEBI:29105"/>
        <label>2</label>
    </ligand>
</feature>
<reference evidence="10" key="1">
    <citation type="submission" date="2016-10" db="EMBL/GenBank/DDBJ databases">
        <authorList>
            <person name="Varghese N."/>
            <person name="Submissions S."/>
        </authorList>
    </citation>
    <scope>NUCLEOTIDE SEQUENCE [LARGE SCALE GENOMIC DNA]</scope>
    <source>
        <strain evidence="10">CGMCC 1.6775</strain>
    </source>
</reference>
<organism evidence="9 10">
    <name type="scientific">Marinobacter pelagius</name>
    <dbReference type="NCBI Taxonomy" id="379482"/>
    <lineage>
        <taxon>Bacteria</taxon>
        <taxon>Pseudomonadati</taxon>
        <taxon>Pseudomonadota</taxon>
        <taxon>Gammaproteobacteria</taxon>
        <taxon>Pseudomonadales</taxon>
        <taxon>Marinobacteraceae</taxon>
        <taxon>Marinobacter</taxon>
    </lineage>
</organism>
<feature type="domain" description="Metallo-beta-lactamase" evidence="8">
    <location>
        <begin position="16"/>
        <end position="177"/>
    </location>
</feature>
<dbReference type="Pfam" id="PF00753">
    <property type="entry name" value="Lactamase_B"/>
    <property type="match status" value="1"/>
</dbReference>
<comment type="function">
    <text evidence="7">Thiolesterase that catalyzes the hydrolysis of S-D-lactoyl-glutathione to form glutathione and D-lactic acid.</text>
</comment>
<dbReference type="PIRSF" id="PIRSF005457">
    <property type="entry name" value="Glx"/>
    <property type="match status" value="1"/>
</dbReference>
<evidence type="ECO:0000256" key="1">
    <source>
        <dbReference type="ARBA" id="ARBA00001623"/>
    </source>
</evidence>
<feature type="binding site" evidence="7">
    <location>
        <position position="61"/>
    </location>
    <ligand>
        <name>Zn(2+)</name>
        <dbReference type="ChEBI" id="CHEBI:29105"/>
        <label>1</label>
    </ligand>
</feature>
<accession>A0A1I4ZB33</accession>
<feature type="binding site" evidence="7">
    <location>
        <position position="64"/>
    </location>
    <ligand>
        <name>Zn(2+)</name>
        <dbReference type="ChEBI" id="CHEBI:29105"/>
        <label>2</label>
    </ligand>
</feature>
<keyword evidence="6 7" id="KW-0862">Zinc</keyword>
<keyword evidence="10" id="KW-1185">Reference proteome</keyword>
<evidence type="ECO:0000313" key="10">
    <source>
        <dbReference type="Proteomes" id="UP000199339"/>
    </source>
</evidence>
<dbReference type="Pfam" id="PF16123">
    <property type="entry name" value="HAGH_C"/>
    <property type="match status" value="1"/>
</dbReference>
<dbReference type="Gene3D" id="3.60.15.10">
    <property type="entry name" value="Ribonuclease Z/Hydroxyacylglutathione hydrolase-like"/>
    <property type="match status" value="1"/>
</dbReference>
<sequence>MWGHMLTISAIPAFSDNYIWCLADSDTRKALIVDPGQAAPVEKHLAANGLTLDTILVTHHHADHVGGIKDLVKAHPDCRVTGPAESPFKGSTNLVHPGDEVVWESITFQVLGVPGHTLDHIAYFTDVEINGRPVLFCGDTLFVCGCGRLFEGTPEQMRQSLQTLRNLPEKTAVYCAHEYTLANLRFARSWLPRDEGLKAFEEQCQKARDAGEPTVPSVLGDEKRLNPFLRWDDPEVVDAARNYCAQNGLPADSENAIFAAIRHGKDNF</sequence>
<dbReference type="Proteomes" id="UP000199339">
    <property type="component" value="Unassembled WGS sequence"/>
</dbReference>
<dbReference type="CDD" id="cd07723">
    <property type="entry name" value="hydroxyacylglutathione_hydrolase_MBL-fold"/>
    <property type="match status" value="1"/>
</dbReference>
<feature type="binding site" evidence="7">
    <location>
        <position position="139"/>
    </location>
    <ligand>
        <name>Zn(2+)</name>
        <dbReference type="ChEBI" id="CHEBI:29105"/>
        <label>1</label>
    </ligand>
</feature>
<feature type="binding site" evidence="7">
    <location>
        <position position="139"/>
    </location>
    <ligand>
        <name>Zn(2+)</name>
        <dbReference type="ChEBI" id="CHEBI:29105"/>
        <label>2</label>
    </ligand>
</feature>